<dbReference type="EMBL" id="JSWE01000206">
    <property type="protein sequence ID" value="KIE04337.1"/>
    <property type="molecule type" value="Genomic_DNA"/>
</dbReference>
<sequence length="121" mass="14010">MKCQKRKKQMSDHYLQAFDTYKYIKELKGGGFYESQAEVIVKSLLESREYNISKLATWEQISLMELTVNNKIDRLERALKNSEGKLDSKILQVEQNLKAEITGSQLNMLKWMIPFSSPSSA</sequence>
<reference evidence="1 2" key="1">
    <citation type="submission" date="2014-11" db="EMBL/GenBank/DDBJ databases">
        <title>A Rickettsiales Symbiont of Amoebae With Ancient Features.</title>
        <authorList>
            <person name="Schulz F."/>
            <person name="Martijn J."/>
            <person name="Wascher F."/>
            <person name="Kostanjsek R."/>
            <person name="Ettema T.J."/>
            <person name="Horn M."/>
        </authorList>
    </citation>
    <scope>NUCLEOTIDE SEQUENCE [LARGE SCALE GENOMIC DNA]</scope>
    <source>
        <strain evidence="1 2">UWC36</strain>
    </source>
</reference>
<proteinExistence type="predicted"/>
<dbReference type="AlphaFoldDB" id="A0A0C1MQN8"/>
<dbReference type="Gene3D" id="1.20.5.340">
    <property type="match status" value="1"/>
</dbReference>
<organism evidence="1 2">
    <name type="scientific">Candidatus Jidaibacter acanthamoebae</name>
    <dbReference type="NCBI Taxonomy" id="86105"/>
    <lineage>
        <taxon>Bacteria</taxon>
        <taxon>Pseudomonadati</taxon>
        <taxon>Pseudomonadota</taxon>
        <taxon>Alphaproteobacteria</taxon>
        <taxon>Rickettsiales</taxon>
        <taxon>Candidatus Midichloriaceae</taxon>
        <taxon>Candidatus Jidaibacter</taxon>
    </lineage>
</organism>
<dbReference type="Proteomes" id="UP000031258">
    <property type="component" value="Unassembled WGS sequence"/>
</dbReference>
<accession>A0A0C1MQN8</accession>
<evidence type="ECO:0000313" key="2">
    <source>
        <dbReference type="Proteomes" id="UP000031258"/>
    </source>
</evidence>
<evidence type="ECO:0000313" key="1">
    <source>
        <dbReference type="EMBL" id="KIE04337.1"/>
    </source>
</evidence>
<keyword evidence="2" id="KW-1185">Reference proteome</keyword>
<name>A0A0C1MQN8_9RICK</name>
<protein>
    <submittedName>
        <fullName evidence="1">Uncharacterized protein</fullName>
    </submittedName>
</protein>
<gene>
    <name evidence="1" type="ORF">NF27_IN00780</name>
</gene>
<comment type="caution">
    <text evidence="1">The sequence shown here is derived from an EMBL/GenBank/DDBJ whole genome shotgun (WGS) entry which is preliminary data.</text>
</comment>